<dbReference type="Pfam" id="PF00111">
    <property type="entry name" value="Fer2"/>
    <property type="match status" value="1"/>
</dbReference>
<evidence type="ECO:0000313" key="4">
    <source>
        <dbReference type="Proteomes" id="UP000032545"/>
    </source>
</evidence>
<sequence>MTRRPSRVRVEPAGIDLQVGVGETVFAAALRTDLTWPTICYGQARCTACALRVIDGHQNLVPPDSVEQGVLRQLASRHGRRSSRDTRLACRLTVTGDVTVEKRGVRPNSQDAPDDGSVVAPARTAATLPEPESLNP</sequence>
<keyword evidence="4" id="KW-1185">Reference proteome</keyword>
<proteinExistence type="predicted"/>
<dbReference type="Gene3D" id="3.10.20.30">
    <property type="match status" value="1"/>
</dbReference>
<dbReference type="InterPro" id="IPR012675">
    <property type="entry name" value="Beta-grasp_dom_sf"/>
</dbReference>
<evidence type="ECO:0000256" key="1">
    <source>
        <dbReference type="SAM" id="MobiDB-lite"/>
    </source>
</evidence>
<feature type="domain" description="2Fe-2S ferredoxin-type" evidence="2">
    <location>
        <begin position="6"/>
        <end position="106"/>
    </location>
</feature>
<reference evidence="3 4" key="2">
    <citation type="journal article" date="2016" name="Genome Announc.">
        <title>Permanent Draft Genome Sequences for Two Variants of Frankia sp. Strain CpI1, the First Frankia Strain Isolated from Root Nodules of Comptonia peregrina.</title>
        <authorList>
            <person name="Oshone R."/>
            <person name="Hurst S.G.IV."/>
            <person name="Abebe-Akele F."/>
            <person name="Simpson S."/>
            <person name="Morris K."/>
            <person name="Thomas W.K."/>
            <person name="Tisa L.S."/>
        </authorList>
    </citation>
    <scope>NUCLEOTIDE SEQUENCE [LARGE SCALE GENOMIC DNA]</scope>
    <source>
        <strain evidence="4">CpI1-S</strain>
    </source>
</reference>
<comment type="caution">
    <text evidence="3">The sequence shown here is derived from an EMBL/GenBank/DDBJ whole genome shotgun (WGS) entry which is preliminary data.</text>
</comment>
<dbReference type="SUPFAM" id="SSF54292">
    <property type="entry name" value="2Fe-2S ferredoxin-like"/>
    <property type="match status" value="1"/>
</dbReference>
<dbReference type="AlphaFoldDB" id="A0A0D8BGX3"/>
<dbReference type="EMBL" id="JYFN01000014">
    <property type="protein sequence ID" value="KJE23391.1"/>
    <property type="molecule type" value="Genomic_DNA"/>
</dbReference>
<dbReference type="InterPro" id="IPR001041">
    <property type="entry name" value="2Fe-2S_ferredoxin-type"/>
</dbReference>
<dbReference type="GO" id="GO:0051536">
    <property type="term" value="F:iron-sulfur cluster binding"/>
    <property type="evidence" value="ECO:0007669"/>
    <property type="project" value="InterPro"/>
</dbReference>
<dbReference type="RefSeq" id="WP_044884993.1">
    <property type="nucleotide sequence ID" value="NZ_JYFN01000014.1"/>
</dbReference>
<protein>
    <submittedName>
        <fullName evidence="3">Ferredoxin</fullName>
    </submittedName>
</protein>
<name>A0A0D8BGX3_9ACTN</name>
<organism evidence="3 4">
    <name type="scientific">Frankia torreyi</name>
    <dbReference type="NCBI Taxonomy" id="1856"/>
    <lineage>
        <taxon>Bacteria</taxon>
        <taxon>Bacillati</taxon>
        <taxon>Actinomycetota</taxon>
        <taxon>Actinomycetes</taxon>
        <taxon>Frankiales</taxon>
        <taxon>Frankiaceae</taxon>
        <taxon>Frankia</taxon>
    </lineage>
</organism>
<feature type="region of interest" description="Disordered" evidence="1">
    <location>
        <begin position="101"/>
        <end position="136"/>
    </location>
</feature>
<dbReference type="InterPro" id="IPR036010">
    <property type="entry name" value="2Fe-2S_ferredoxin-like_sf"/>
</dbReference>
<evidence type="ECO:0000313" key="3">
    <source>
        <dbReference type="EMBL" id="KJE23391.1"/>
    </source>
</evidence>
<dbReference type="PATRIC" id="fig|1502723.3.peg.1380"/>
<gene>
    <name evidence="3" type="ORF">FF36_02349</name>
</gene>
<reference evidence="4" key="1">
    <citation type="submission" date="2015-02" db="EMBL/GenBank/DDBJ databases">
        <title>Draft Genome of Frankia sp. CpI1-S.</title>
        <authorList>
            <person name="Oshone R.T."/>
            <person name="Ngom M."/>
            <person name="Ghodhbane-Gtari F."/>
            <person name="Gtari M."/>
            <person name="Morris K."/>
            <person name="Thomas K."/>
            <person name="Sen A."/>
            <person name="Tisa L.S."/>
        </authorList>
    </citation>
    <scope>NUCLEOTIDE SEQUENCE [LARGE SCALE GENOMIC DNA]</scope>
    <source>
        <strain evidence="4">CpI1-S</strain>
    </source>
</reference>
<accession>A0A0D8BGX3</accession>
<dbReference type="PROSITE" id="PS51085">
    <property type="entry name" value="2FE2S_FER_2"/>
    <property type="match status" value="1"/>
</dbReference>
<dbReference type="Proteomes" id="UP000032545">
    <property type="component" value="Unassembled WGS sequence"/>
</dbReference>
<evidence type="ECO:0000259" key="2">
    <source>
        <dbReference type="PROSITE" id="PS51085"/>
    </source>
</evidence>